<evidence type="ECO:0000256" key="2">
    <source>
        <dbReference type="ARBA" id="ARBA00022475"/>
    </source>
</evidence>
<organism evidence="13 14">
    <name type="scientific">Pseudoalteromonas piscicida</name>
    <dbReference type="NCBI Taxonomy" id="43662"/>
    <lineage>
        <taxon>Bacteria</taxon>
        <taxon>Pseudomonadati</taxon>
        <taxon>Pseudomonadota</taxon>
        <taxon>Gammaproteobacteria</taxon>
        <taxon>Alteromonadales</taxon>
        <taxon>Pseudoalteromonadaceae</taxon>
        <taxon>Pseudoalteromonas</taxon>
    </lineage>
</organism>
<dbReference type="FunFam" id="1.10.287.950:FF:000001">
    <property type="entry name" value="Methyl-accepting chemotaxis sensory transducer"/>
    <property type="match status" value="1"/>
</dbReference>
<keyword evidence="3" id="KW-0997">Cell inner membrane</keyword>
<dbReference type="PANTHER" id="PTHR32089:SF119">
    <property type="entry name" value="METHYL-ACCEPTING CHEMOTAXIS PROTEIN CTPL"/>
    <property type="match status" value="1"/>
</dbReference>
<dbReference type="InterPro" id="IPR004090">
    <property type="entry name" value="Chemotax_Me-accpt_rcpt"/>
</dbReference>
<dbReference type="SMART" id="SM00283">
    <property type="entry name" value="MA"/>
    <property type="match status" value="1"/>
</dbReference>
<dbReference type="Gene3D" id="3.30.450.20">
    <property type="entry name" value="PAS domain"/>
    <property type="match status" value="1"/>
</dbReference>
<dbReference type="InterPro" id="IPR004089">
    <property type="entry name" value="MCPsignal_dom"/>
</dbReference>
<evidence type="ECO:0000313" key="13">
    <source>
        <dbReference type="EMBL" id="PCK31289.1"/>
    </source>
</evidence>
<evidence type="ECO:0000256" key="9">
    <source>
        <dbReference type="PROSITE-ProRule" id="PRU00284"/>
    </source>
</evidence>
<feature type="domain" description="T-SNARE coiled-coil homology" evidence="11">
    <location>
        <begin position="459"/>
        <end position="505"/>
    </location>
</feature>
<dbReference type="Gene3D" id="1.10.287.950">
    <property type="entry name" value="Methyl-accepting chemotaxis protein"/>
    <property type="match status" value="1"/>
</dbReference>
<evidence type="ECO:0000256" key="5">
    <source>
        <dbReference type="ARBA" id="ARBA00022989"/>
    </source>
</evidence>
<reference evidence="14" key="1">
    <citation type="journal article" date="2019" name="Genome Announc.">
        <title>Draft Genome Sequence of Pseudoalteromonas piscicida Strain 36Y ROTHPW, an Hypersaline Seawater Isolate from the South Coast of Sonora, Mexico.</title>
        <authorList>
            <person name="Sanchez-Diaz R."/>
            <person name="Molina-Garza Z.J."/>
            <person name="Cruz-Suarez L.E."/>
            <person name="Selvin J."/>
            <person name="Kiran G.S."/>
            <person name="Ibarra-Gamez J.C."/>
            <person name="Gomez-Gil B."/>
            <person name="Galaviz-Silva L."/>
        </authorList>
    </citation>
    <scope>NUCLEOTIDE SEQUENCE [LARGE SCALE GENOMIC DNA]</scope>
    <source>
        <strain evidence="14">36Y_RITHPW</strain>
    </source>
</reference>
<dbReference type="InterPro" id="IPR000727">
    <property type="entry name" value="T_SNARE_dom"/>
</dbReference>
<dbReference type="CDD" id="cd12912">
    <property type="entry name" value="PDC2_MCP_like"/>
    <property type="match status" value="1"/>
</dbReference>
<dbReference type="GO" id="GO:0006935">
    <property type="term" value="P:chemotaxis"/>
    <property type="evidence" value="ECO:0007669"/>
    <property type="project" value="InterPro"/>
</dbReference>
<dbReference type="Pfam" id="PF17200">
    <property type="entry name" value="sCache_2"/>
    <property type="match status" value="1"/>
</dbReference>
<dbReference type="PROSITE" id="PS50192">
    <property type="entry name" value="T_SNARE"/>
    <property type="match status" value="1"/>
</dbReference>
<comment type="caution">
    <text evidence="13">The sequence shown here is derived from an EMBL/GenBank/DDBJ whole genome shotgun (WGS) entry which is preliminary data.</text>
</comment>
<evidence type="ECO:0000256" key="4">
    <source>
        <dbReference type="ARBA" id="ARBA00022692"/>
    </source>
</evidence>
<dbReference type="AlphaFoldDB" id="A0A2A5JPM9"/>
<dbReference type="PANTHER" id="PTHR32089">
    <property type="entry name" value="METHYL-ACCEPTING CHEMOTAXIS PROTEIN MCPB"/>
    <property type="match status" value="1"/>
</dbReference>
<keyword evidence="6" id="KW-0472">Membrane</keyword>
<sequence>MKQINKLLGLINVSNKLQLSLLLSVLIIALVQLSSALVLRDNLTHERQSNAKSLMETTIAHLRMIASDKTLSEESKQRKIKQLINSTRYGDSGYFFLFDLDGKMVAHPITPELNDTTMVKHHDAYIREAFRQFVTIATQQQQGFVQYLWSKPNTDTLENKLSYVANLHHFNWAIGTGIYLQDVETQFVNSLYKMAFETLIYALLLVFISSLISKNITKPLDKLTRTMAIIASQKDLTIELKSLGKDELAQMAVAFNQMNSHFRDVLYDINENTYSLASQAEELSCITEQIQTGIGQQNSETELVQTRMQSLNKVAQSVNYESKRALDTVTETTELTTQGLTHVEENVTVIAHVSRSVDSAQQAVLELQRASTEIKTVLDVIKKVAEQTNLLALNAAIEAARAGEQGRGFAVVADEVRTLAQRTQQSTDDIQVIIDRLHHSVATTVDEMESCRTASEHSLTVSQQCKQALEQINLSIATVHDINVNIASWSEKQSEDLNDMTDNISGIATVANQTALGAEHTKASSQQLSEMSQRLSQMVSEFKV</sequence>
<evidence type="ECO:0000313" key="14">
    <source>
        <dbReference type="Proteomes" id="UP000228621"/>
    </source>
</evidence>
<evidence type="ECO:0000256" key="1">
    <source>
        <dbReference type="ARBA" id="ARBA00004429"/>
    </source>
</evidence>
<comment type="similarity">
    <text evidence="8">Belongs to the methyl-accepting chemotaxis (MCP) protein family.</text>
</comment>
<keyword evidence="14" id="KW-1185">Reference proteome</keyword>
<name>A0A2A5JPM9_PSEO7</name>
<dbReference type="EMBL" id="NKHF01000060">
    <property type="protein sequence ID" value="PCK31289.1"/>
    <property type="molecule type" value="Genomic_DNA"/>
</dbReference>
<feature type="domain" description="HAMP" evidence="12">
    <location>
        <begin position="214"/>
        <end position="267"/>
    </location>
</feature>
<dbReference type="InterPro" id="IPR003660">
    <property type="entry name" value="HAMP_dom"/>
</dbReference>
<dbReference type="OrthoDB" id="2489132at2"/>
<dbReference type="SUPFAM" id="SSF58104">
    <property type="entry name" value="Methyl-accepting chemotaxis protein (MCP) signaling domain"/>
    <property type="match status" value="1"/>
</dbReference>
<feature type="domain" description="Methyl-accepting transducer" evidence="10">
    <location>
        <begin position="272"/>
        <end position="508"/>
    </location>
</feature>
<evidence type="ECO:0000256" key="3">
    <source>
        <dbReference type="ARBA" id="ARBA00022519"/>
    </source>
</evidence>
<protein>
    <submittedName>
        <fullName evidence="13">Chemotaxis protein</fullName>
    </submittedName>
</protein>
<dbReference type="Proteomes" id="UP000228621">
    <property type="component" value="Unassembled WGS sequence"/>
</dbReference>
<gene>
    <name evidence="13" type="ORF">CEX98_13400</name>
</gene>
<keyword evidence="2" id="KW-1003">Cell membrane</keyword>
<evidence type="ECO:0000259" key="12">
    <source>
        <dbReference type="PROSITE" id="PS50885"/>
    </source>
</evidence>
<dbReference type="SMART" id="SM01049">
    <property type="entry name" value="Cache_2"/>
    <property type="match status" value="1"/>
</dbReference>
<evidence type="ECO:0000256" key="8">
    <source>
        <dbReference type="ARBA" id="ARBA00029447"/>
    </source>
</evidence>
<dbReference type="Pfam" id="PF00015">
    <property type="entry name" value="MCPsignal"/>
    <property type="match status" value="1"/>
</dbReference>
<dbReference type="CDD" id="cd06225">
    <property type="entry name" value="HAMP"/>
    <property type="match status" value="1"/>
</dbReference>
<dbReference type="PRINTS" id="PR00260">
    <property type="entry name" value="CHEMTRNSDUCR"/>
</dbReference>
<keyword evidence="7 9" id="KW-0807">Transducer</keyword>
<dbReference type="PROSITE" id="PS50885">
    <property type="entry name" value="HAMP"/>
    <property type="match status" value="1"/>
</dbReference>
<dbReference type="SMART" id="SM00304">
    <property type="entry name" value="HAMP"/>
    <property type="match status" value="1"/>
</dbReference>
<dbReference type="GO" id="GO:0004888">
    <property type="term" value="F:transmembrane signaling receptor activity"/>
    <property type="evidence" value="ECO:0007669"/>
    <property type="project" value="InterPro"/>
</dbReference>
<dbReference type="PROSITE" id="PS50111">
    <property type="entry name" value="CHEMOTAXIS_TRANSDUC_2"/>
    <property type="match status" value="1"/>
</dbReference>
<dbReference type="RefSeq" id="WP_099642567.1">
    <property type="nucleotide sequence ID" value="NZ_NKHF01000060.1"/>
</dbReference>
<evidence type="ECO:0000259" key="11">
    <source>
        <dbReference type="PROSITE" id="PS50192"/>
    </source>
</evidence>
<evidence type="ECO:0000256" key="7">
    <source>
        <dbReference type="ARBA" id="ARBA00023224"/>
    </source>
</evidence>
<proteinExistence type="inferred from homology"/>
<comment type="subcellular location">
    <subcellularLocation>
        <location evidence="1">Cell inner membrane</location>
        <topology evidence="1">Multi-pass membrane protein</topology>
    </subcellularLocation>
</comment>
<dbReference type="InterPro" id="IPR033480">
    <property type="entry name" value="sCache_2"/>
</dbReference>
<dbReference type="Pfam" id="PF00672">
    <property type="entry name" value="HAMP"/>
    <property type="match status" value="1"/>
</dbReference>
<accession>A0A2A5JPM9</accession>
<keyword evidence="4" id="KW-0812">Transmembrane</keyword>
<evidence type="ECO:0000259" key="10">
    <source>
        <dbReference type="PROSITE" id="PS50111"/>
    </source>
</evidence>
<keyword evidence="5" id="KW-1133">Transmembrane helix</keyword>
<evidence type="ECO:0000256" key="6">
    <source>
        <dbReference type="ARBA" id="ARBA00023136"/>
    </source>
</evidence>
<dbReference type="GO" id="GO:0007165">
    <property type="term" value="P:signal transduction"/>
    <property type="evidence" value="ECO:0007669"/>
    <property type="project" value="UniProtKB-KW"/>
</dbReference>
<dbReference type="GO" id="GO:0005886">
    <property type="term" value="C:plasma membrane"/>
    <property type="evidence" value="ECO:0007669"/>
    <property type="project" value="UniProtKB-SubCell"/>
</dbReference>